<organism evidence="3 4">
    <name type="scientific">Paragemmobacter ruber</name>
    <dbReference type="NCBI Taxonomy" id="1985673"/>
    <lineage>
        <taxon>Bacteria</taxon>
        <taxon>Pseudomonadati</taxon>
        <taxon>Pseudomonadota</taxon>
        <taxon>Alphaproteobacteria</taxon>
        <taxon>Rhodobacterales</taxon>
        <taxon>Paracoccaceae</taxon>
        <taxon>Paragemmobacter</taxon>
    </lineage>
</organism>
<dbReference type="PANTHER" id="PTHR42743:SF11">
    <property type="entry name" value="AMINODEOXYCHORISMATE LYASE"/>
    <property type="match status" value="1"/>
</dbReference>
<keyword evidence="4" id="KW-1185">Reference proteome</keyword>
<gene>
    <name evidence="3" type="ORF">GU920_07240</name>
</gene>
<evidence type="ECO:0000256" key="1">
    <source>
        <dbReference type="ARBA" id="ARBA00009320"/>
    </source>
</evidence>
<dbReference type="PANTHER" id="PTHR42743">
    <property type="entry name" value="AMINO-ACID AMINOTRANSFERASE"/>
    <property type="match status" value="1"/>
</dbReference>
<comment type="similarity">
    <text evidence="1">Belongs to the class-IV pyridoxal-phosphate-dependent aminotransferase family.</text>
</comment>
<dbReference type="Proteomes" id="UP001517376">
    <property type="component" value="Unassembled WGS sequence"/>
</dbReference>
<evidence type="ECO:0000256" key="2">
    <source>
        <dbReference type="ARBA" id="ARBA00023304"/>
    </source>
</evidence>
<sequence>MKIAMWSGPRNLSTAMMYAFASRGDCAVIDEPFYGAYLARTGIQHPMRDAVIAAQPGDPAQVAADLLGPIPDGKPLHYQKHMTLHMIPGFDRGFMRDLTNVFLIRHPARVVASYSQKREAPTLADIGFVQQAELFDEVAQWMGRAPIVIDSADIRANPRESLEKLCAALGIPFTENMLHWPAGPKPHDGVWAPHWYNAVHASTGFGDPEGPLPTLPADYAPLVEQALPHYQRLARFKL</sequence>
<name>A0ABW9Y649_9RHOB</name>
<keyword evidence="2" id="KW-0028">Amino-acid biosynthesis</keyword>
<dbReference type="InterPro" id="IPR050571">
    <property type="entry name" value="Class-IV_PLP-Dep_Aminotrnsfr"/>
</dbReference>
<dbReference type="SUPFAM" id="SSF52540">
    <property type="entry name" value="P-loop containing nucleoside triphosphate hydrolases"/>
    <property type="match status" value="1"/>
</dbReference>
<proteinExistence type="inferred from homology"/>
<dbReference type="Gene3D" id="3.40.50.300">
    <property type="entry name" value="P-loop containing nucleotide triphosphate hydrolases"/>
    <property type="match status" value="1"/>
</dbReference>
<reference evidence="4" key="1">
    <citation type="submission" date="2020-01" db="EMBL/GenBank/DDBJ databases">
        <title>Sphingomonas sp. strain CSW-10.</title>
        <authorList>
            <person name="Chen W.-M."/>
        </authorList>
    </citation>
    <scope>NUCLEOTIDE SEQUENCE [LARGE SCALE GENOMIC DNA]</scope>
    <source>
        <strain evidence="4">CCP-1</strain>
    </source>
</reference>
<evidence type="ECO:0000313" key="3">
    <source>
        <dbReference type="EMBL" id="NBE07324.1"/>
    </source>
</evidence>
<dbReference type="GO" id="GO:0016787">
    <property type="term" value="F:hydrolase activity"/>
    <property type="evidence" value="ECO:0007669"/>
    <property type="project" value="UniProtKB-KW"/>
</dbReference>
<keyword evidence="3" id="KW-0378">Hydrolase</keyword>
<dbReference type="EMBL" id="JAAATW010000001">
    <property type="protein sequence ID" value="NBE07324.1"/>
    <property type="molecule type" value="Genomic_DNA"/>
</dbReference>
<comment type="caution">
    <text evidence="3">The sequence shown here is derived from an EMBL/GenBank/DDBJ whole genome shotgun (WGS) entry which is preliminary data.</text>
</comment>
<dbReference type="RefSeq" id="WP_161766247.1">
    <property type="nucleotide sequence ID" value="NZ_JAAATW010000001.1"/>
</dbReference>
<keyword evidence="2" id="KW-0100">Branched-chain amino acid biosynthesis</keyword>
<protein>
    <submittedName>
        <fullName evidence="3">HAD family hydrolase</fullName>
    </submittedName>
</protein>
<evidence type="ECO:0000313" key="4">
    <source>
        <dbReference type="Proteomes" id="UP001517376"/>
    </source>
</evidence>
<dbReference type="InterPro" id="IPR027417">
    <property type="entry name" value="P-loop_NTPase"/>
</dbReference>
<accession>A0ABW9Y649</accession>
<dbReference type="Pfam" id="PF19798">
    <property type="entry name" value="Sulfotransfer_5"/>
    <property type="match status" value="1"/>
</dbReference>